<comment type="caution">
    <text evidence="8">The sequence shown here is derived from an EMBL/GenBank/DDBJ whole genome shotgun (WGS) entry which is preliminary data.</text>
</comment>
<dbReference type="PANTHER" id="PTHR12684:SF2">
    <property type="entry name" value="TRNA 2'-PHOSPHOTRANSFERASE 1"/>
    <property type="match status" value="1"/>
</dbReference>
<feature type="region of interest" description="Disordered" evidence="7">
    <location>
        <begin position="334"/>
        <end position="368"/>
    </location>
</feature>
<proteinExistence type="inferred from homology"/>
<evidence type="ECO:0000256" key="7">
    <source>
        <dbReference type="SAM" id="MobiDB-lite"/>
    </source>
</evidence>
<dbReference type="Gene3D" id="3.20.170.30">
    <property type="match status" value="1"/>
</dbReference>
<dbReference type="PANTHER" id="PTHR12684">
    <property type="entry name" value="PUTATIVE PHOSPHOTRANSFERASE"/>
    <property type="match status" value="1"/>
</dbReference>
<dbReference type="GeneID" id="87819473"/>
<feature type="compositionally biased region" description="Gly residues" evidence="7">
    <location>
        <begin position="341"/>
        <end position="359"/>
    </location>
</feature>
<evidence type="ECO:0000256" key="5">
    <source>
        <dbReference type="ARBA" id="ARBA00023027"/>
    </source>
</evidence>
<dbReference type="RefSeq" id="XP_062640355.1">
    <property type="nucleotide sequence ID" value="XM_062782860.1"/>
</dbReference>
<dbReference type="InterPro" id="IPR042081">
    <property type="entry name" value="RNA_2'-PTrans_C"/>
</dbReference>
<feature type="compositionally biased region" description="Basic and acidic residues" evidence="7">
    <location>
        <begin position="179"/>
        <end position="194"/>
    </location>
</feature>
<evidence type="ECO:0000256" key="1">
    <source>
        <dbReference type="ARBA" id="ARBA00003343"/>
    </source>
</evidence>
<comment type="catalytic activity">
    <reaction evidence="6">
        <text>2'-phospho-[ligated tRNA] + NAD(+) = mature tRNA + ADP-alpha-D-ribose 1'',2''-cyclic phosphate + nicotinamide</text>
        <dbReference type="Rhea" id="RHEA:23324"/>
        <dbReference type="Rhea" id="RHEA-COMP:11106"/>
        <dbReference type="Rhea" id="RHEA-COMP:11107"/>
        <dbReference type="ChEBI" id="CHEBI:17154"/>
        <dbReference type="ChEBI" id="CHEBI:57540"/>
        <dbReference type="ChEBI" id="CHEBI:76596"/>
        <dbReference type="ChEBI" id="CHEBI:82883"/>
        <dbReference type="ChEBI" id="CHEBI:85027"/>
        <dbReference type="EC" id="2.7.1.160"/>
    </reaction>
</comment>
<feature type="compositionally biased region" description="Basic and acidic residues" evidence="7">
    <location>
        <begin position="1"/>
        <end position="14"/>
    </location>
</feature>
<name>A0AAN6V8X8_9PEZI</name>
<comment type="function">
    <text evidence="1">Catalyzes the last step of tRNA splicing, the transfer of the splice junction 2'-phosphate from ligated tRNA to NAD to produce ADP-ribose 1''-2'' cyclic phosphate.</text>
</comment>
<keyword evidence="4" id="KW-0808">Transferase</keyword>
<sequence length="368" mass="39285">MSSHDLELDEDRLADLALSSTRQSGGRGGKRGGRGRGGGGGGGGGGGRDKREVDLSRALSRLLRHQAANAGVPLDREGFASLERVLQWPPLRSLSPSFAEIRHAVDNSDKQRFALKPDPRTNPDLDESTTDPAHWLIRANQGHSIKLDSEHLLKPLALPLPGSATASAGGETGEEEGKETEGETGKEVGKEKEQSLPPGALPIPPTVIHGTYFAFWPSILASGGLKPMGRNHVHFSTGLPDPNNTDPNSKTVISGMRADAELLIYIDVERSLRDAESGIKWWMSENGVVLTEGNGEGIVPVKYFKEVVGRRQQVGVLWRDGEWVGDLPERVKVSVPHGKVRGNGGRGNGRGGRGSSGRGRGGRGRGDN</sequence>
<feature type="region of interest" description="Disordered" evidence="7">
    <location>
        <begin position="159"/>
        <end position="201"/>
    </location>
</feature>
<evidence type="ECO:0000256" key="2">
    <source>
        <dbReference type="ARBA" id="ARBA00009836"/>
    </source>
</evidence>
<keyword evidence="9" id="KW-1185">Reference proteome</keyword>
<feature type="compositionally biased region" description="Basic and acidic residues" evidence="7">
    <location>
        <begin position="110"/>
        <end position="123"/>
    </location>
</feature>
<dbReference type="Gene3D" id="1.10.10.970">
    <property type="entry name" value="RNA 2'-phosphotransferase, Tpt1/KptA family, N-terminal domain"/>
    <property type="match status" value="1"/>
</dbReference>
<organism evidence="8 9">
    <name type="scientific">Dichotomopilus funicola</name>
    <dbReference type="NCBI Taxonomy" id="1934379"/>
    <lineage>
        <taxon>Eukaryota</taxon>
        <taxon>Fungi</taxon>
        <taxon>Dikarya</taxon>
        <taxon>Ascomycota</taxon>
        <taxon>Pezizomycotina</taxon>
        <taxon>Sordariomycetes</taxon>
        <taxon>Sordariomycetidae</taxon>
        <taxon>Sordariales</taxon>
        <taxon>Chaetomiaceae</taxon>
        <taxon>Dichotomopilus</taxon>
    </lineage>
</organism>
<accession>A0AAN6V8X8</accession>
<dbReference type="InterPro" id="IPR042080">
    <property type="entry name" value="RNA_2'-PTrans_N"/>
</dbReference>
<dbReference type="AlphaFoldDB" id="A0AAN6V8X8"/>
<reference evidence="8" key="1">
    <citation type="journal article" date="2023" name="Mol. Phylogenet. Evol.">
        <title>Genome-scale phylogeny and comparative genomics of the fungal order Sordariales.</title>
        <authorList>
            <person name="Hensen N."/>
            <person name="Bonometti L."/>
            <person name="Westerberg I."/>
            <person name="Brannstrom I.O."/>
            <person name="Guillou S."/>
            <person name="Cros-Aarteil S."/>
            <person name="Calhoun S."/>
            <person name="Haridas S."/>
            <person name="Kuo A."/>
            <person name="Mondo S."/>
            <person name="Pangilinan J."/>
            <person name="Riley R."/>
            <person name="LaButti K."/>
            <person name="Andreopoulos B."/>
            <person name="Lipzen A."/>
            <person name="Chen C."/>
            <person name="Yan M."/>
            <person name="Daum C."/>
            <person name="Ng V."/>
            <person name="Clum A."/>
            <person name="Steindorff A."/>
            <person name="Ohm R.A."/>
            <person name="Martin F."/>
            <person name="Silar P."/>
            <person name="Natvig D.O."/>
            <person name="Lalanne C."/>
            <person name="Gautier V."/>
            <person name="Ament-Velasquez S.L."/>
            <person name="Kruys A."/>
            <person name="Hutchinson M.I."/>
            <person name="Powell A.J."/>
            <person name="Barry K."/>
            <person name="Miller A.N."/>
            <person name="Grigoriev I.V."/>
            <person name="Debuchy R."/>
            <person name="Gladieux P."/>
            <person name="Hiltunen Thoren M."/>
            <person name="Johannesson H."/>
        </authorList>
    </citation>
    <scope>NUCLEOTIDE SEQUENCE</scope>
    <source>
        <strain evidence="8">CBS 141.50</strain>
    </source>
</reference>
<protein>
    <recommendedName>
        <fullName evidence="3">2'-phosphotransferase</fullName>
        <ecNumber evidence="3">2.7.1.160</ecNumber>
    </recommendedName>
</protein>
<evidence type="ECO:0000256" key="3">
    <source>
        <dbReference type="ARBA" id="ARBA00012007"/>
    </source>
</evidence>
<dbReference type="GO" id="GO:0000215">
    <property type="term" value="F:tRNA 2'-phosphotransferase activity"/>
    <property type="evidence" value="ECO:0007669"/>
    <property type="project" value="UniProtKB-EC"/>
</dbReference>
<evidence type="ECO:0000313" key="9">
    <source>
        <dbReference type="Proteomes" id="UP001302676"/>
    </source>
</evidence>
<feature type="compositionally biased region" description="Gly residues" evidence="7">
    <location>
        <begin position="35"/>
        <end position="46"/>
    </location>
</feature>
<evidence type="ECO:0000256" key="6">
    <source>
        <dbReference type="ARBA" id="ARBA00047949"/>
    </source>
</evidence>
<dbReference type="EMBL" id="MU853558">
    <property type="protein sequence ID" value="KAK4146984.1"/>
    <property type="molecule type" value="Genomic_DNA"/>
</dbReference>
<evidence type="ECO:0000313" key="8">
    <source>
        <dbReference type="EMBL" id="KAK4146984.1"/>
    </source>
</evidence>
<gene>
    <name evidence="8" type="ORF">C8A04DRAFT_34537</name>
</gene>
<dbReference type="Pfam" id="PF01885">
    <property type="entry name" value="PTS_2-RNA"/>
    <property type="match status" value="2"/>
</dbReference>
<reference evidence="8" key="2">
    <citation type="submission" date="2023-05" db="EMBL/GenBank/DDBJ databases">
        <authorList>
            <consortium name="Lawrence Berkeley National Laboratory"/>
            <person name="Steindorff A."/>
            <person name="Hensen N."/>
            <person name="Bonometti L."/>
            <person name="Westerberg I."/>
            <person name="Brannstrom I.O."/>
            <person name="Guillou S."/>
            <person name="Cros-Aarteil S."/>
            <person name="Calhoun S."/>
            <person name="Haridas S."/>
            <person name="Kuo A."/>
            <person name="Mondo S."/>
            <person name="Pangilinan J."/>
            <person name="Riley R."/>
            <person name="Labutti K."/>
            <person name="Andreopoulos B."/>
            <person name="Lipzen A."/>
            <person name="Chen C."/>
            <person name="Yanf M."/>
            <person name="Daum C."/>
            <person name="Ng V."/>
            <person name="Clum A."/>
            <person name="Ohm R."/>
            <person name="Martin F."/>
            <person name="Silar P."/>
            <person name="Natvig D."/>
            <person name="Lalanne C."/>
            <person name="Gautier V."/>
            <person name="Ament-Velasquez S.L."/>
            <person name="Kruys A."/>
            <person name="Hutchinson M.I."/>
            <person name="Powell A.J."/>
            <person name="Barry K."/>
            <person name="Miller A.N."/>
            <person name="Grigoriev I.V."/>
            <person name="Debuchy R."/>
            <person name="Gladieux P."/>
            <person name="Thoren M.H."/>
            <person name="Johannesson H."/>
        </authorList>
    </citation>
    <scope>NUCLEOTIDE SEQUENCE</scope>
    <source>
        <strain evidence="8">CBS 141.50</strain>
    </source>
</reference>
<dbReference type="SUPFAM" id="SSF56399">
    <property type="entry name" value="ADP-ribosylation"/>
    <property type="match status" value="2"/>
</dbReference>
<evidence type="ECO:0000256" key="4">
    <source>
        <dbReference type="ARBA" id="ARBA00022679"/>
    </source>
</evidence>
<keyword evidence="5" id="KW-0520">NAD</keyword>
<dbReference type="InterPro" id="IPR002745">
    <property type="entry name" value="Ptrans_KptA/Tpt1"/>
</dbReference>
<feature type="region of interest" description="Disordered" evidence="7">
    <location>
        <begin position="1"/>
        <end position="53"/>
    </location>
</feature>
<dbReference type="Proteomes" id="UP001302676">
    <property type="component" value="Unassembled WGS sequence"/>
</dbReference>
<dbReference type="EC" id="2.7.1.160" evidence="3"/>
<comment type="similarity">
    <text evidence="2">Belongs to the KptA/TPT1 family.</text>
</comment>
<feature type="region of interest" description="Disordered" evidence="7">
    <location>
        <begin position="110"/>
        <end position="129"/>
    </location>
</feature>
<dbReference type="GO" id="GO:0006388">
    <property type="term" value="P:tRNA splicing, via endonucleolytic cleavage and ligation"/>
    <property type="evidence" value="ECO:0007669"/>
    <property type="project" value="TreeGrafter"/>
</dbReference>